<dbReference type="FunCoup" id="A0A0C3DTL7">
    <property type="interactions" value="213"/>
</dbReference>
<dbReference type="Pfam" id="PF09419">
    <property type="entry name" value="PGP_phosphatase"/>
    <property type="match status" value="2"/>
</dbReference>
<accession>A0A0C3DTL7</accession>
<sequence>MPLNIPGLLSPFQLLWNPRVILPHVIIADIRQLDFLALQKAGYRGAIFDKDNCLTIPYKDSLVPELQDAWKECREIFGEGNVLIAESASYHLSVPVLQHKSPKPAYSCISGIRAYFSSLRNPIKDDELVVVGDRIFTDVVMANRMCRRVALSAEVSKRGDAVSLRERVNGPLAIWTNGVWQKESMVMRYFERHLVDAVCRWTDSRSHLAEFQKIFAKPVPLPNTSEGKKISIKRLWSILWKKER</sequence>
<dbReference type="OrthoDB" id="198652at2759"/>
<dbReference type="EMBL" id="KN822075">
    <property type="protein sequence ID" value="KIM59296.1"/>
    <property type="molecule type" value="Genomic_DNA"/>
</dbReference>
<name>A0A0C3DTL7_9AGAM</name>
<dbReference type="AlphaFoldDB" id="A0A0C3DTL7"/>
<dbReference type="InParanoid" id="A0A0C3DTL7"/>
<keyword evidence="2" id="KW-1185">Reference proteome</keyword>
<evidence type="ECO:0000313" key="1">
    <source>
        <dbReference type="EMBL" id="KIM59296.1"/>
    </source>
</evidence>
<dbReference type="STRING" id="1036808.A0A0C3DTL7"/>
<gene>
    <name evidence="1" type="ORF">SCLCIDRAFT_126376</name>
</gene>
<organism evidence="1 2">
    <name type="scientific">Scleroderma citrinum Foug A</name>
    <dbReference type="NCBI Taxonomy" id="1036808"/>
    <lineage>
        <taxon>Eukaryota</taxon>
        <taxon>Fungi</taxon>
        <taxon>Dikarya</taxon>
        <taxon>Basidiomycota</taxon>
        <taxon>Agaricomycotina</taxon>
        <taxon>Agaricomycetes</taxon>
        <taxon>Agaricomycetidae</taxon>
        <taxon>Boletales</taxon>
        <taxon>Sclerodermatineae</taxon>
        <taxon>Sclerodermataceae</taxon>
        <taxon>Scleroderma</taxon>
    </lineage>
</organism>
<protein>
    <submittedName>
        <fullName evidence="1">Uncharacterized protein</fullName>
    </submittedName>
</protein>
<reference evidence="2" key="2">
    <citation type="submission" date="2015-01" db="EMBL/GenBank/DDBJ databases">
        <title>Evolutionary Origins and Diversification of the Mycorrhizal Mutualists.</title>
        <authorList>
            <consortium name="DOE Joint Genome Institute"/>
            <consortium name="Mycorrhizal Genomics Consortium"/>
            <person name="Kohler A."/>
            <person name="Kuo A."/>
            <person name="Nagy L.G."/>
            <person name="Floudas D."/>
            <person name="Copeland A."/>
            <person name="Barry K.W."/>
            <person name="Cichocki N."/>
            <person name="Veneault-Fourrey C."/>
            <person name="LaButti K."/>
            <person name="Lindquist E.A."/>
            <person name="Lipzen A."/>
            <person name="Lundell T."/>
            <person name="Morin E."/>
            <person name="Murat C."/>
            <person name="Riley R."/>
            <person name="Ohm R."/>
            <person name="Sun H."/>
            <person name="Tunlid A."/>
            <person name="Henrissat B."/>
            <person name="Grigoriev I.V."/>
            <person name="Hibbett D.S."/>
            <person name="Martin F."/>
        </authorList>
    </citation>
    <scope>NUCLEOTIDE SEQUENCE [LARGE SCALE GENOMIC DNA]</scope>
    <source>
        <strain evidence="2">Foug A</strain>
    </source>
</reference>
<dbReference type="InterPro" id="IPR027706">
    <property type="entry name" value="PGP_Pase"/>
</dbReference>
<reference evidence="1 2" key="1">
    <citation type="submission" date="2014-04" db="EMBL/GenBank/DDBJ databases">
        <authorList>
            <consortium name="DOE Joint Genome Institute"/>
            <person name="Kuo A."/>
            <person name="Kohler A."/>
            <person name="Nagy L.G."/>
            <person name="Floudas D."/>
            <person name="Copeland A."/>
            <person name="Barry K.W."/>
            <person name="Cichocki N."/>
            <person name="Veneault-Fourrey C."/>
            <person name="LaButti K."/>
            <person name="Lindquist E.A."/>
            <person name="Lipzen A."/>
            <person name="Lundell T."/>
            <person name="Morin E."/>
            <person name="Murat C."/>
            <person name="Sun H."/>
            <person name="Tunlid A."/>
            <person name="Henrissat B."/>
            <person name="Grigoriev I.V."/>
            <person name="Hibbett D.S."/>
            <person name="Martin F."/>
            <person name="Nordberg H.P."/>
            <person name="Cantor M.N."/>
            <person name="Hua S.X."/>
        </authorList>
    </citation>
    <scope>NUCLEOTIDE SEQUENCE [LARGE SCALE GENOMIC DNA]</scope>
    <source>
        <strain evidence="1 2">Foug A</strain>
    </source>
</reference>
<dbReference type="Proteomes" id="UP000053989">
    <property type="component" value="Unassembled WGS sequence"/>
</dbReference>
<dbReference type="HOGENOM" id="CLU_056221_1_0_1"/>
<proteinExistence type="predicted"/>
<evidence type="ECO:0000313" key="2">
    <source>
        <dbReference type="Proteomes" id="UP000053989"/>
    </source>
</evidence>
<dbReference type="GO" id="GO:0008962">
    <property type="term" value="F:phosphatidylglycerophosphatase activity"/>
    <property type="evidence" value="ECO:0007669"/>
    <property type="project" value="InterPro"/>
</dbReference>